<organism evidence="3">
    <name type="scientific">Echinostoma caproni</name>
    <dbReference type="NCBI Taxonomy" id="27848"/>
    <lineage>
        <taxon>Eukaryota</taxon>
        <taxon>Metazoa</taxon>
        <taxon>Spiralia</taxon>
        <taxon>Lophotrochozoa</taxon>
        <taxon>Platyhelminthes</taxon>
        <taxon>Trematoda</taxon>
        <taxon>Digenea</taxon>
        <taxon>Plagiorchiida</taxon>
        <taxon>Echinostomata</taxon>
        <taxon>Echinostomatoidea</taxon>
        <taxon>Echinostomatidae</taxon>
        <taxon>Echinostoma</taxon>
    </lineage>
</organism>
<protein>
    <submittedName>
        <fullName evidence="3">TMEM131_like domain-containing protein</fullName>
    </submittedName>
</protein>
<evidence type="ECO:0000313" key="3">
    <source>
        <dbReference type="WBParaSite" id="ECPE_0001002801-mRNA-1"/>
    </source>
</evidence>
<reference evidence="3" key="1">
    <citation type="submission" date="2016-06" db="UniProtKB">
        <authorList>
            <consortium name="WormBaseParasite"/>
        </authorList>
    </citation>
    <scope>IDENTIFICATION</scope>
</reference>
<reference evidence="1 2" key="2">
    <citation type="submission" date="2018-11" db="EMBL/GenBank/DDBJ databases">
        <authorList>
            <consortium name="Pathogen Informatics"/>
        </authorList>
    </citation>
    <scope>NUCLEOTIDE SEQUENCE [LARGE SCALE GENOMIC DNA]</scope>
    <source>
        <strain evidence="1 2">Egypt</strain>
    </source>
</reference>
<keyword evidence="2" id="KW-1185">Reference proteome</keyword>
<accession>A0A183ASR1</accession>
<dbReference type="Proteomes" id="UP000272942">
    <property type="component" value="Unassembled WGS sequence"/>
</dbReference>
<dbReference type="AlphaFoldDB" id="A0A183ASR1"/>
<evidence type="ECO:0000313" key="1">
    <source>
        <dbReference type="EMBL" id="VDP86317.1"/>
    </source>
</evidence>
<dbReference type="EMBL" id="UZAN01048297">
    <property type="protein sequence ID" value="VDP86317.1"/>
    <property type="molecule type" value="Genomic_DNA"/>
</dbReference>
<evidence type="ECO:0000313" key="2">
    <source>
        <dbReference type="Proteomes" id="UP000272942"/>
    </source>
</evidence>
<proteinExistence type="predicted"/>
<sequence>MLKTYLRNTSPENTKKKVADLLDDIEEFVGSIALYVPPSQSSQSNSEINGTKIFQGDTQEPLIIAPHQTTSLLTFDLPVNSAFCFAVVSYCHNLSCSSDCASVTDCVEAKSAEYETTNLESLTQVTMVPTSYASEPGLLAQTSLLHFGTVSQSTGALTRHIKLINPLKYDVSIVGLETDIFDSALSLNLSARTIPAESLIPWSVATLTVSPANVTHSRQLTGFVMLVTSVRGATVKIPFFAKLVHGALVVHERRAVMHDLSPPRLRFDYVFHNQADIPVSVTKPQLPHSYRDLVRIQIEKARLLDGVYNLGTVLLNQQGNSTVVLYNRNPIEIEIEAFGVSTALDPADAWRLVIERTESGTECNSVCLVHSSNETCVSCPVSVFLYLFPCIRACLTF</sequence>
<gene>
    <name evidence="1" type="ORF">ECPE_LOCUS9996</name>
</gene>
<name>A0A183ASR1_9TREM</name>
<dbReference type="OrthoDB" id="168404at2759"/>
<dbReference type="WBParaSite" id="ECPE_0001002801-mRNA-1">
    <property type="protein sequence ID" value="ECPE_0001002801-mRNA-1"/>
    <property type="gene ID" value="ECPE_0001002801"/>
</dbReference>